<sequence length="56" mass="6585">MKNINSYCYDLIENSLDEKYHVIYSSMALHHIVDIDKLLKKFYNMINSNGTLCIVD</sequence>
<proteinExistence type="predicted"/>
<organism evidence="2 3">
    <name type="scientific">Clostridium gelidum</name>
    <dbReference type="NCBI Taxonomy" id="704125"/>
    <lineage>
        <taxon>Bacteria</taxon>
        <taxon>Bacillati</taxon>
        <taxon>Bacillota</taxon>
        <taxon>Clostridia</taxon>
        <taxon>Eubacteriales</taxon>
        <taxon>Clostridiaceae</taxon>
        <taxon>Clostridium</taxon>
    </lineage>
</organism>
<accession>A0ABM7TFP0</accession>
<keyword evidence="3" id="KW-1185">Reference proteome</keyword>
<name>A0ABM7TFP0_9CLOT</name>
<evidence type="ECO:0000313" key="3">
    <source>
        <dbReference type="Proteomes" id="UP000824633"/>
    </source>
</evidence>
<reference evidence="3" key="1">
    <citation type="submission" date="2021-07" db="EMBL/GenBank/DDBJ databases">
        <title>Complete genome sequencing of a Clostridium isolate.</title>
        <authorList>
            <person name="Ueki A."/>
            <person name="Tonouchi A."/>
        </authorList>
    </citation>
    <scope>NUCLEOTIDE SEQUENCE [LARGE SCALE GENOMIC DNA]</scope>
    <source>
        <strain evidence="3">C5S11</strain>
    </source>
</reference>
<dbReference type="SUPFAM" id="SSF53335">
    <property type="entry name" value="S-adenosyl-L-methionine-dependent methyltransferases"/>
    <property type="match status" value="1"/>
</dbReference>
<dbReference type="Gene3D" id="3.40.50.150">
    <property type="entry name" value="Vaccinia Virus protein VP39"/>
    <property type="match status" value="1"/>
</dbReference>
<feature type="domain" description="Methyltransferase type 11" evidence="1">
    <location>
        <begin position="17"/>
        <end position="54"/>
    </location>
</feature>
<dbReference type="InterPro" id="IPR029063">
    <property type="entry name" value="SAM-dependent_MTases_sf"/>
</dbReference>
<protein>
    <recommendedName>
        <fullName evidence="1">Methyltransferase type 11 domain-containing protein</fullName>
    </recommendedName>
</protein>
<evidence type="ECO:0000313" key="2">
    <source>
        <dbReference type="EMBL" id="BCZ47739.1"/>
    </source>
</evidence>
<dbReference type="Pfam" id="PF08241">
    <property type="entry name" value="Methyltransf_11"/>
    <property type="match status" value="1"/>
</dbReference>
<dbReference type="RefSeq" id="WP_224034060.1">
    <property type="nucleotide sequence ID" value="NZ_AP024849.1"/>
</dbReference>
<evidence type="ECO:0000259" key="1">
    <source>
        <dbReference type="Pfam" id="PF08241"/>
    </source>
</evidence>
<gene>
    <name evidence="2" type="ORF">psyc5s11_38060</name>
</gene>
<dbReference type="Proteomes" id="UP000824633">
    <property type="component" value="Chromosome"/>
</dbReference>
<dbReference type="EMBL" id="AP024849">
    <property type="protein sequence ID" value="BCZ47739.1"/>
    <property type="molecule type" value="Genomic_DNA"/>
</dbReference>
<dbReference type="InterPro" id="IPR013216">
    <property type="entry name" value="Methyltransf_11"/>
</dbReference>